<evidence type="ECO:0000313" key="2">
    <source>
        <dbReference type="EMBL" id="UYM17459.1"/>
    </source>
</evidence>
<sequence>MGNIPQKMNGNYLPTWQMPMYSKLLHNDIDKLANENQTEKHADNFDDDLGFHFGADPEEETDTPLRQNLPEDENEYKLVQLEWNGILKKYVVVLTNFLPMTLKTEGKAPVYDRLDFEEDLEFAEPDKKSICVSLPVKSSSENSYPVKRNGETDDDESSDGSSSSEDSEYPEDSDSDISDDIIPSTKNCDSSNSEYRLRTVPIISNDDARTFLLIGPSDCLNSCNLTEQGARELQADNPELFATTEVAIAAFQTLKQNDFNETTHTLEYQAVANLILKYQDVPTAELMRSFPEQFQTIEDTREAIYDFKRKINTENQNPSESEKALAAFFSDQRQNSVLQQIFSGTTSDNLEEIFTDLMDSRSFFQYVARALFIHLEPEEDDSKLLIICNRDAGGMGRLTLNGATELQEKYPELFPTADFALSVFDELFAAGAPDTMDVDTLQYQAIAELAKKHISRGRIGYFIFDEEKHRGELYIEEIPYEMFSSRCLGFGIYDGSFFISKASRDKYKNYCFSTKNMLHFKKFVNNPETDSDYKIETIKLLFPPDDKDVTQKAVLKNINLLIGGSYKRAQASFNKHSDKRRKLDKQDSPR</sequence>
<reference evidence="2" key="1">
    <citation type="submission" date="2022-10" db="EMBL/GenBank/DDBJ databases">
        <title>Completed Genome Sequence of two octocoral isolated bacterium, Endozoicomonas euniceicola EF212T and Endozoicomonas gorgoniicola PS125T.</title>
        <authorList>
            <person name="Chiou Y.-J."/>
            <person name="Chen Y.-H."/>
        </authorList>
    </citation>
    <scope>NUCLEOTIDE SEQUENCE</scope>
    <source>
        <strain evidence="2">EF212</strain>
    </source>
</reference>
<protein>
    <submittedName>
        <fullName evidence="2">Uncharacterized protein</fullName>
    </submittedName>
</protein>
<evidence type="ECO:0000256" key="1">
    <source>
        <dbReference type="SAM" id="MobiDB-lite"/>
    </source>
</evidence>
<name>A0ABY6GXF1_9GAMM</name>
<keyword evidence="3" id="KW-1185">Reference proteome</keyword>
<feature type="compositionally biased region" description="Acidic residues" evidence="1">
    <location>
        <begin position="165"/>
        <end position="179"/>
    </location>
</feature>
<dbReference type="EMBL" id="CP103300">
    <property type="protein sequence ID" value="UYM17459.1"/>
    <property type="molecule type" value="Genomic_DNA"/>
</dbReference>
<feature type="region of interest" description="Disordered" evidence="1">
    <location>
        <begin position="139"/>
        <end position="190"/>
    </location>
</feature>
<gene>
    <name evidence="2" type="ORF">NX720_05935</name>
</gene>
<evidence type="ECO:0000313" key="3">
    <source>
        <dbReference type="Proteomes" id="UP001163255"/>
    </source>
</evidence>
<accession>A0ABY6GXF1</accession>
<proteinExistence type="predicted"/>
<dbReference type="RefSeq" id="WP_262600045.1">
    <property type="nucleotide sequence ID" value="NZ_CP103300.1"/>
</dbReference>
<organism evidence="2 3">
    <name type="scientific">Endozoicomonas euniceicola</name>
    <dbReference type="NCBI Taxonomy" id="1234143"/>
    <lineage>
        <taxon>Bacteria</taxon>
        <taxon>Pseudomonadati</taxon>
        <taxon>Pseudomonadota</taxon>
        <taxon>Gammaproteobacteria</taxon>
        <taxon>Oceanospirillales</taxon>
        <taxon>Endozoicomonadaceae</taxon>
        <taxon>Endozoicomonas</taxon>
    </lineage>
</organism>
<feature type="region of interest" description="Disordered" evidence="1">
    <location>
        <begin position="50"/>
        <end position="70"/>
    </location>
</feature>
<dbReference type="Proteomes" id="UP001163255">
    <property type="component" value="Chromosome"/>
</dbReference>